<dbReference type="PROSITE" id="PS51186">
    <property type="entry name" value="GNAT"/>
    <property type="match status" value="1"/>
</dbReference>
<accession>A0ABU4VPI6</accession>
<evidence type="ECO:0000256" key="1">
    <source>
        <dbReference type="ARBA" id="ARBA00022679"/>
    </source>
</evidence>
<comment type="caution">
    <text evidence="4">The sequence shown here is derived from an EMBL/GenBank/DDBJ whole genome shotgun (WGS) entry which is preliminary data.</text>
</comment>
<proteinExistence type="predicted"/>
<evidence type="ECO:0000259" key="3">
    <source>
        <dbReference type="PROSITE" id="PS51186"/>
    </source>
</evidence>
<dbReference type="InterPro" id="IPR016181">
    <property type="entry name" value="Acyl_CoA_acyltransferase"/>
</dbReference>
<organism evidence="4 5">
    <name type="scientific">Patulibacter brassicae</name>
    <dbReference type="NCBI Taxonomy" id="1705717"/>
    <lineage>
        <taxon>Bacteria</taxon>
        <taxon>Bacillati</taxon>
        <taxon>Actinomycetota</taxon>
        <taxon>Thermoleophilia</taxon>
        <taxon>Solirubrobacterales</taxon>
        <taxon>Patulibacteraceae</taxon>
        <taxon>Patulibacter</taxon>
    </lineage>
</organism>
<dbReference type="InterPro" id="IPR000182">
    <property type="entry name" value="GNAT_dom"/>
</dbReference>
<dbReference type="Pfam" id="PF00583">
    <property type="entry name" value="Acetyltransf_1"/>
    <property type="match status" value="1"/>
</dbReference>
<dbReference type="InterPro" id="IPR050832">
    <property type="entry name" value="Bact_Acetyltransf"/>
</dbReference>
<gene>
    <name evidence="4" type="ORF">SK069_19350</name>
</gene>
<protein>
    <submittedName>
        <fullName evidence="4">GNAT family N-acetyltransferase</fullName>
    </submittedName>
</protein>
<keyword evidence="5" id="KW-1185">Reference proteome</keyword>
<evidence type="ECO:0000256" key="2">
    <source>
        <dbReference type="ARBA" id="ARBA00023315"/>
    </source>
</evidence>
<keyword evidence="2" id="KW-0012">Acyltransferase</keyword>
<dbReference type="PANTHER" id="PTHR43877:SF2">
    <property type="entry name" value="AMINOALKYLPHOSPHONATE N-ACETYLTRANSFERASE-RELATED"/>
    <property type="match status" value="1"/>
</dbReference>
<reference evidence="4 5" key="1">
    <citation type="submission" date="2023-11" db="EMBL/GenBank/DDBJ databases">
        <authorList>
            <person name="Xu M."/>
            <person name="Jiang T."/>
        </authorList>
    </citation>
    <scope>NUCLEOTIDE SEQUENCE [LARGE SCALE GENOMIC DNA]</scope>
    <source>
        <strain evidence="4 5">SD</strain>
    </source>
</reference>
<evidence type="ECO:0000313" key="4">
    <source>
        <dbReference type="EMBL" id="MDX8153762.1"/>
    </source>
</evidence>
<dbReference type="CDD" id="cd04301">
    <property type="entry name" value="NAT_SF"/>
    <property type="match status" value="1"/>
</dbReference>
<feature type="domain" description="N-acetyltransferase" evidence="3">
    <location>
        <begin position="3"/>
        <end position="151"/>
    </location>
</feature>
<evidence type="ECO:0000313" key="5">
    <source>
        <dbReference type="Proteomes" id="UP001277761"/>
    </source>
</evidence>
<keyword evidence="1" id="KW-0808">Transferase</keyword>
<dbReference type="Gene3D" id="3.40.630.30">
    <property type="match status" value="1"/>
</dbReference>
<dbReference type="RefSeq" id="WP_319955911.1">
    <property type="nucleotide sequence ID" value="NZ_JAXAVX010000020.1"/>
</dbReference>
<dbReference type="Proteomes" id="UP001277761">
    <property type="component" value="Unassembled WGS sequence"/>
</dbReference>
<dbReference type="SUPFAM" id="SSF55729">
    <property type="entry name" value="Acyl-CoA N-acyltransferases (Nat)"/>
    <property type="match status" value="1"/>
</dbReference>
<dbReference type="PANTHER" id="PTHR43877">
    <property type="entry name" value="AMINOALKYLPHOSPHONATE N-ACETYLTRANSFERASE-RELATED-RELATED"/>
    <property type="match status" value="1"/>
</dbReference>
<dbReference type="EMBL" id="JAXAVX010000020">
    <property type="protein sequence ID" value="MDX8153762.1"/>
    <property type="molecule type" value="Genomic_DNA"/>
</dbReference>
<name>A0ABU4VPI6_9ACTN</name>
<sequence>MSLRIRSLAASDREGWDPLWRGYLAHYREDLPAEVTERSFARLAAGGDASWGHVAVGDGGVLVGLAHALLHASSWSIGGYAYLEDLYVAPAARGGDVGRALIAAVADEARRRGATKLYWQTQAYNGRARSLYDQVGDLSSSVLYERELVEP</sequence>